<dbReference type="GO" id="GO:0140098">
    <property type="term" value="F:catalytic activity, acting on RNA"/>
    <property type="evidence" value="ECO:0007669"/>
    <property type="project" value="UniProtKB-ARBA"/>
</dbReference>
<dbReference type="InterPro" id="IPR050188">
    <property type="entry name" value="RluA_PseudoU_synthase"/>
</dbReference>
<evidence type="ECO:0000259" key="3">
    <source>
        <dbReference type="Pfam" id="PF00849"/>
    </source>
</evidence>
<evidence type="ECO:0000256" key="1">
    <source>
        <dbReference type="ARBA" id="ARBA00010876"/>
    </source>
</evidence>
<comment type="similarity">
    <text evidence="1">Belongs to the pseudouridine synthase RluA family.</text>
</comment>
<sequence>GLVVQGVKRDEESLLRILKDFIKERDKKPGEVFLGVVHKLDKMVSGILVLAKRSKSAKRLSESFQKREVIKLYLARVEGILKGEGVWEDYLLWDDKKRKALVLKETSKNAKKAITVYFSLYSLNNETFLLLIPLTGRKHQLRAVLSRRGCPIIGDIKYGSNKKVLNGEAILLHSFYLSFPHPMSKEKLEFWAEIPNYFSFDAKYKNKVFEFIKRVHEHWDGVKYRANKNFM</sequence>
<dbReference type="GO" id="GO:0001522">
    <property type="term" value="P:pseudouridine synthesis"/>
    <property type="evidence" value="ECO:0007669"/>
    <property type="project" value="InterPro"/>
</dbReference>
<comment type="caution">
    <text evidence="4">The sequence shown here is derived from an EMBL/GenBank/DDBJ whole genome shotgun (WGS) entry which is preliminary data.</text>
</comment>
<gene>
    <name evidence="4" type="ORF">C0169_05170</name>
</gene>
<dbReference type="InterPro" id="IPR020103">
    <property type="entry name" value="PsdUridine_synth_cat_dom_sf"/>
</dbReference>
<evidence type="ECO:0000313" key="4">
    <source>
        <dbReference type="EMBL" id="PMP95726.1"/>
    </source>
</evidence>
<evidence type="ECO:0000313" key="5">
    <source>
        <dbReference type="Proteomes" id="UP000235619"/>
    </source>
</evidence>
<dbReference type="PANTHER" id="PTHR21600">
    <property type="entry name" value="MITOCHONDRIAL RNA PSEUDOURIDINE SYNTHASE"/>
    <property type="match status" value="1"/>
</dbReference>
<dbReference type="GO" id="GO:0006396">
    <property type="term" value="P:RNA processing"/>
    <property type="evidence" value="ECO:0007669"/>
    <property type="project" value="UniProtKB-ARBA"/>
</dbReference>
<name>A0A2N7QBC0_9BACT</name>
<dbReference type="EMBL" id="PNJD01000318">
    <property type="protein sequence ID" value="PMP95726.1"/>
    <property type="molecule type" value="Genomic_DNA"/>
</dbReference>
<keyword evidence="2" id="KW-0413">Isomerase</keyword>
<dbReference type="PANTHER" id="PTHR21600:SF83">
    <property type="entry name" value="PSEUDOURIDYLATE SYNTHASE RPUSD4, MITOCHONDRIAL"/>
    <property type="match status" value="1"/>
</dbReference>
<dbReference type="Gene3D" id="3.30.2350.10">
    <property type="entry name" value="Pseudouridine synthase"/>
    <property type="match status" value="1"/>
</dbReference>
<dbReference type="AlphaFoldDB" id="A0A2N7QBC0"/>
<accession>A0A2N7QBC0</accession>
<dbReference type="InterPro" id="IPR006145">
    <property type="entry name" value="PsdUridine_synth_RsuA/RluA"/>
</dbReference>
<feature type="non-terminal residue" evidence="4">
    <location>
        <position position="1"/>
    </location>
</feature>
<proteinExistence type="inferred from homology"/>
<feature type="domain" description="Pseudouridine synthase RsuA/RluA-like" evidence="3">
    <location>
        <begin position="17"/>
        <end position="146"/>
    </location>
</feature>
<dbReference type="Pfam" id="PF00849">
    <property type="entry name" value="PseudoU_synth_2"/>
    <property type="match status" value="1"/>
</dbReference>
<organism evidence="4 5">
    <name type="scientific">Thermodesulfobacterium geofontis</name>
    <dbReference type="NCBI Taxonomy" id="1295609"/>
    <lineage>
        <taxon>Bacteria</taxon>
        <taxon>Pseudomonadati</taxon>
        <taxon>Thermodesulfobacteriota</taxon>
        <taxon>Thermodesulfobacteria</taxon>
        <taxon>Thermodesulfobacteriales</taxon>
        <taxon>Thermodesulfobacteriaceae</taxon>
        <taxon>Thermodesulfobacterium</taxon>
    </lineage>
</organism>
<dbReference type="GO" id="GO:0003723">
    <property type="term" value="F:RNA binding"/>
    <property type="evidence" value="ECO:0007669"/>
    <property type="project" value="InterPro"/>
</dbReference>
<dbReference type="GO" id="GO:0009982">
    <property type="term" value="F:pseudouridine synthase activity"/>
    <property type="evidence" value="ECO:0007669"/>
    <property type="project" value="InterPro"/>
</dbReference>
<dbReference type="Proteomes" id="UP000235619">
    <property type="component" value="Unassembled WGS sequence"/>
</dbReference>
<reference evidence="4 5" key="1">
    <citation type="submission" date="2018-01" db="EMBL/GenBank/DDBJ databases">
        <title>Metagenomic assembled genomes from two thermal pools in the Uzon Caldera, Kamchatka, Russia.</title>
        <authorList>
            <person name="Wilkins L."/>
            <person name="Ettinger C."/>
        </authorList>
    </citation>
    <scope>NUCLEOTIDE SEQUENCE [LARGE SCALE GENOMIC DNA]</scope>
    <source>
        <strain evidence="4">ARK-04</strain>
    </source>
</reference>
<protein>
    <submittedName>
        <fullName evidence="4">RNA pseudouridine synthase</fullName>
    </submittedName>
</protein>
<evidence type="ECO:0000256" key="2">
    <source>
        <dbReference type="ARBA" id="ARBA00023235"/>
    </source>
</evidence>
<dbReference type="CDD" id="cd02869">
    <property type="entry name" value="PseudoU_synth_RluA_like"/>
    <property type="match status" value="1"/>
</dbReference>
<dbReference type="SUPFAM" id="SSF55120">
    <property type="entry name" value="Pseudouridine synthase"/>
    <property type="match status" value="1"/>
</dbReference>